<dbReference type="Pfam" id="PF00535">
    <property type="entry name" value="Glycos_transf_2"/>
    <property type="match status" value="1"/>
</dbReference>
<feature type="domain" description="Glycosyltransferase 2-like" evidence="1">
    <location>
        <begin position="5"/>
        <end position="113"/>
    </location>
</feature>
<dbReference type="AlphaFoldDB" id="A0A7D4Q2N7"/>
<evidence type="ECO:0000259" key="1">
    <source>
        <dbReference type="Pfam" id="PF00535"/>
    </source>
</evidence>
<sequence length="320" mass="36939">MICLSICIPTYNRSGYLRETLESIVSQKEFLESDEVEIIISDNCSPDDTPTVAKSFVDKYPTKIKYNRNPVNIADNNYEKVLSLASGAIMKLNNDTLKLNEGALGDLLKAIKRCIKNNTIPFLANGRIKTLNEPVICDSPSAFITTVSYFSTWIASFCISREEFLKVKDFSAKTEELLTQVYVIMNLLEKKIPIEVIPETFFTSVVPAKRGGYNLAKIFLTHYFGILRPHFKTKEEVKVFKKEKETMLYAFFLSYLADIYIDQVETRHNFEFDTSGYKSIIKEEFPFYTYIIFRIRLNYRILLGVSKILVKRLIGYNKNK</sequence>
<dbReference type="EMBL" id="CP054139">
    <property type="protein sequence ID" value="QKJ31486.1"/>
    <property type="molecule type" value="Genomic_DNA"/>
</dbReference>
<accession>A0A7D4Q2N7</accession>
<keyword evidence="2" id="KW-0808">Transferase</keyword>
<evidence type="ECO:0000313" key="2">
    <source>
        <dbReference type="EMBL" id="QKJ31486.1"/>
    </source>
</evidence>
<proteinExistence type="predicted"/>
<dbReference type="KEGG" id="mmab:HQ865_17505"/>
<evidence type="ECO:0000313" key="3">
    <source>
        <dbReference type="Proteomes" id="UP000505355"/>
    </source>
</evidence>
<dbReference type="Proteomes" id="UP000505355">
    <property type="component" value="Chromosome"/>
</dbReference>
<dbReference type="SUPFAM" id="SSF53448">
    <property type="entry name" value="Nucleotide-diphospho-sugar transferases"/>
    <property type="match status" value="1"/>
</dbReference>
<name>A0A7D4Q2N7_9SPHI</name>
<dbReference type="GO" id="GO:0016758">
    <property type="term" value="F:hexosyltransferase activity"/>
    <property type="evidence" value="ECO:0007669"/>
    <property type="project" value="UniProtKB-ARBA"/>
</dbReference>
<protein>
    <submittedName>
        <fullName evidence="2">Glycosyltransferase family 2 protein</fullName>
    </submittedName>
</protein>
<reference evidence="2 3" key="1">
    <citation type="submission" date="2020-05" db="EMBL/GenBank/DDBJ databases">
        <title>Mucilaginibacter mali sp. nov.</title>
        <authorList>
            <person name="Kim H.S."/>
            <person name="Lee K.C."/>
            <person name="Suh M.K."/>
            <person name="Kim J.-S."/>
            <person name="Han K.-I."/>
            <person name="Eom M.K."/>
            <person name="Shin Y.K."/>
            <person name="Lee J.-S."/>
        </authorList>
    </citation>
    <scope>NUCLEOTIDE SEQUENCE [LARGE SCALE GENOMIC DNA]</scope>
    <source>
        <strain evidence="2 3">G2-14</strain>
    </source>
</reference>
<dbReference type="PANTHER" id="PTHR22916">
    <property type="entry name" value="GLYCOSYLTRANSFERASE"/>
    <property type="match status" value="1"/>
</dbReference>
<dbReference type="Gene3D" id="3.90.550.10">
    <property type="entry name" value="Spore Coat Polysaccharide Biosynthesis Protein SpsA, Chain A"/>
    <property type="match status" value="1"/>
</dbReference>
<dbReference type="RefSeq" id="WP_173416146.1">
    <property type="nucleotide sequence ID" value="NZ_CP054139.1"/>
</dbReference>
<gene>
    <name evidence="2" type="ORF">HQ865_17505</name>
</gene>
<keyword evidence="3" id="KW-1185">Reference proteome</keyword>
<dbReference type="InterPro" id="IPR029044">
    <property type="entry name" value="Nucleotide-diphossugar_trans"/>
</dbReference>
<dbReference type="PANTHER" id="PTHR22916:SF3">
    <property type="entry name" value="UDP-GLCNAC:BETAGAL BETA-1,3-N-ACETYLGLUCOSAMINYLTRANSFERASE-LIKE PROTEIN 1"/>
    <property type="match status" value="1"/>
</dbReference>
<dbReference type="InterPro" id="IPR001173">
    <property type="entry name" value="Glyco_trans_2-like"/>
</dbReference>
<organism evidence="2 3">
    <name type="scientific">Mucilaginibacter mali</name>
    <dbReference type="NCBI Taxonomy" id="2740462"/>
    <lineage>
        <taxon>Bacteria</taxon>
        <taxon>Pseudomonadati</taxon>
        <taxon>Bacteroidota</taxon>
        <taxon>Sphingobacteriia</taxon>
        <taxon>Sphingobacteriales</taxon>
        <taxon>Sphingobacteriaceae</taxon>
        <taxon>Mucilaginibacter</taxon>
    </lineage>
</organism>